<keyword evidence="2" id="KW-1185">Reference proteome</keyword>
<dbReference type="AlphaFoldDB" id="A0A2X0PD81"/>
<evidence type="ECO:0000313" key="1">
    <source>
        <dbReference type="EMBL" id="SGY77724.1"/>
    </source>
</evidence>
<dbReference type="Proteomes" id="UP000249464">
    <property type="component" value="Unassembled WGS sequence"/>
</dbReference>
<name>A0A2X0PD81_9BASI</name>
<evidence type="ECO:0000313" key="2">
    <source>
        <dbReference type="Proteomes" id="UP000249464"/>
    </source>
</evidence>
<dbReference type="EMBL" id="FQNC01000047">
    <property type="protein sequence ID" value="SGY77724.1"/>
    <property type="molecule type" value="Genomic_DNA"/>
</dbReference>
<protein>
    <submittedName>
        <fullName evidence="1">BQ5605_C005g03708 protein</fullName>
    </submittedName>
</protein>
<proteinExistence type="predicted"/>
<accession>A0A2X0PD81</accession>
<sequence>MQYPQCAHGCCFDVLPKLWRRRYNHPTLEIQHPIHTREPWQRVEIALDLLAKGIGVIALHKAAPQLCVDVHLRNRLYGIRLPLRERVLAHCVCHGVLASRNDLSAWSELGASAQDLGARSEPGKLGGARLSHC</sequence>
<gene>
    <name evidence="1" type="primary">BQ5605_C005g03708</name>
    <name evidence="1" type="ORF">BQ5605_C005G03708</name>
</gene>
<reference evidence="1 2" key="1">
    <citation type="submission" date="2016-11" db="EMBL/GenBank/DDBJ databases">
        <authorList>
            <person name="Jaros S."/>
            <person name="Januszkiewicz K."/>
            <person name="Wedrychowicz H."/>
        </authorList>
    </citation>
    <scope>NUCLEOTIDE SEQUENCE [LARGE SCALE GENOMIC DNA]</scope>
</reference>
<organism evidence="1 2">
    <name type="scientific">Microbotryum silenes-dioicae</name>
    <dbReference type="NCBI Taxonomy" id="796604"/>
    <lineage>
        <taxon>Eukaryota</taxon>
        <taxon>Fungi</taxon>
        <taxon>Dikarya</taxon>
        <taxon>Basidiomycota</taxon>
        <taxon>Pucciniomycotina</taxon>
        <taxon>Microbotryomycetes</taxon>
        <taxon>Microbotryales</taxon>
        <taxon>Microbotryaceae</taxon>
        <taxon>Microbotryum</taxon>
    </lineage>
</organism>